<dbReference type="GO" id="GO:0004784">
    <property type="term" value="F:superoxide dismutase activity"/>
    <property type="evidence" value="ECO:0007669"/>
    <property type="project" value="InterPro"/>
</dbReference>
<dbReference type="Gene3D" id="1.20.120.400">
    <property type="entry name" value="Nickel-containing superoxide dismutase"/>
    <property type="match status" value="1"/>
</dbReference>
<dbReference type="InterPro" id="IPR036502">
    <property type="entry name" value="NiSOD_sf"/>
</dbReference>
<reference evidence="1" key="1">
    <citation type="journal article" date="2015" name="Nature">
        <title>Complex archaea that bridge the gap between prokaryotes and eukaryotes.</title>
        <authorList>
            <person name="Spang A."/>
            <person name="Saw J.H."/>
            <person name="Jorgensen S.L."/>
            <person name="Zaremba-Niedzwiedzka K."/>
            <person name="Martijn J."/>
            <person name="Lind A.E."/>
            <person name="van Eijk R."/>
            <person name="Schleper C."/>
            <person name="Guy L."/>
            <person name="Ettema T.J."/>
        </authorList>
    </citation>
    <scope>NUCLEOTIDE SEQUENCE</scope>
</reference>
<evidence type="ECO:0000313" key="1">
    <source>
        <dbReference type="EMBL" id="KKL92191.1"/>
    </source>
</evidence>
<dbReference type="Pfam" id="PF09055">
    <property type="entry name" value="Sod_Ni"/>
    <property type="match status" value="1"/>
</dbReference>
<protein>
    <recommendedName>
        <fullName evidence="2">Superoxide dismutase</fullName>
    </recommendedName>
</protein>
<dbReference type="EMBL" id="LAZR01019533">
    <property type="protein sequence ID" value="KKL92191.1"/>
    <property type="molecule type" value="Genomic_DNA"/>
</dbReference>
<comment type="caution">
    <text evidence="1">The sequence shown here is derived from an EMBL/GenBank/DDBJ whole genome shotgun (WGS) entry which is preliminary data.</text>
</comment>
<accession>A0A0F9GNT5</accession>
<dbReference type="InterPro" id="IPR014123">
    <property type="entry name" value="Superoxide_dismutase_Ni-type"/>
</dbReference>
<gene>
    <name evidence="1" type="ORF">LCGC14_1887160</name>
</gene>
<organism evidence="1">
    <name type="scientific">marine sediment metagenome</name>
    <dbReference type="NCBI Taxonomy" id="412755"/>
    <lineage>
        <taxon>unclassified sequences</taxon>
        <taxon>metagenomes</taxon>
        <taxon>ecological metagenomes</taxon>
    </lineage>
</organism>
<proteinExistence type="predicted"/>
<sequence length="163" mass="18852">MRKVADNKAVVLVILALVITLSPMVYSHCQIPCGIYGDPARFDMIAEHITTIEKSMKQITGLSKQDKPNMNQITRWVNNKENHADELSHIVTYYFMAQRIKPVDKTNGKAYNEYIKKLTLLHEILIYSMKAKQTTDLSNVEKLRGLLTEFRVAYFRADDTHKY</sequence>
<dbReference type="SUPFAM" id="SSF109770">
    <property type="entry name" value="Nickel-containing superoxide dismutase, NiSOD"/>
    <property type="match status" value="1"/>
</dbReference>
<dbReference type="GO" id="GO:0016151">
    <property type="term" value="F:nickel cation binding"/>
    <property type="evidence" value="ECO:0007669"/>
    <property type="project" value="InterPro"/>
</dbReference>
<dbReference type="AlphaFoldDB" id="A0A0F9GNT5"/>
<name>A0A0F9GNT5_9ZZZZ</name>
<evidence type="ECO:0008006" key="2">
    <source>
        <dbReference type="Google" id="ProtNLM"/>
    </source>
</evidence>